<dbReference type="AlphaFoldDB" id="A0A383E6B5"/>
<dbReference type="GO" id="GO:0030976">
    <property type="term" value="F:thiamine pyrophosphate binding"/>
    <property type="evidence" value="ECO:0007669"/>
    <property type="project" value="InterPro"/>
</dbReference>
<dbReference type="Pfam" id="PF02775">
    <property type="entry name" value="TPP_enzyme_C"/>
    <property type="match status" value="1"/>
</dbReference>
<dbReference type="CDD" id="cd00568">
    <property type="entry name" value="TPP_enzymes"/>
    <property type="match status" value="1"/>
</dbReference>
<feature type="non-terminal residue" evidence="3">
    <location>
        <position position="232"/>
    </location>
</feature>
<proteinExistence type="inferred from homology"/>
<dbReference type="Gene3D" id="3.40.50.970">
    <property type="match status" value="1"/>
</dbReference>
<dbReference type="PANTHER" id="PTHR18968:SF13">
    <property type="entry name" value="ACETOLACTATE SYNTHASE CATALYTIC SUBUNIT, MITOCHONDRIAL"/>
    <property type="match status" value="1"/>
</dbReference>
<dbReference type="GO" id="GO:0009099">
    <property type="term" value="P:L-valine biosynthetic process"/>
    <property type="evidence" value="ECO:0007669"/>
    <property type="project" value="TreeGrafter"/>
</dbReference>
<sequence>QSDAKDILDKLLDLCHNSKLGKFSEWLKKCNFWKEKYRVCLPEYENEKDGINSYLFIDQLSKQSSENDIFISDAGGTFYSMSQGIQLTKQNQRYITSGAMATMGYSLPAAIGVAFATNNRVLAITGDGSLQQNIQELQTLIQYNLPVKLFVLNNDGLNSTRSMQKNYFESRLFGESKTSGISFPDTLKVAKAYGIKAIRIDSYENLPKVIDDVLSYDGPVVCDVVVPRDQLI</sequence>
<dbReference type="GO" id="GO:0003984">
    <property type="term" value="F:acetolactate synthase activity"/>
    <property type="evidence" value="ECO:0007669"/>
    <property type="project" value="TreeGrafter"/>
</dbReference>
<feature type="domain" description="Thiamine pyrophosphate enzyme TPP-binding" evidence="2">
    <location>
        <begin position="81"/>
        <end position="224"/>
    </location>
</feature>
<accession>A0A383E6B5</accession>
<feature type="non-terminal residue" evidence="3">
    <location>
        <position position="1"/>
    </location>
</feature>
<gene>
    <name evidence="3" type="ORF">METZ01_LOCUS504993</name>
</gene>
<reference evidence="3" key="1">
    <citation type="submission" date="2018-05" db="EMBL/GenBank/DDBJ databases">
        <authorList>
            <person name="Lanie J.A."/>
            <person name="Ng W.-L."/>
            <person name="Kazmierczak K.M."/>
            <person name="Andrzejewski T.M."/>
            <person name="Davidsen T.M."/>
            <person name="Wayne K.J."/>
            <person name="Tettelin H."/>
            <person name="Glass J.I."/>
            <person name="Rusch D."/>
            <person name="Podicherti R."/>
            <person name="Tsui H.-C.T."/>
            <person name="Winkler M.E."/>
        </authorList>
    </citation>
    <scope>NUCLEOTIDE SEQUENCE</scope>
</reference>
<comment type="similarity">
    <text evidence="1">Belongs to the TPP enzyme family.</text>
</comment>
<evidence type="ECO:0000313" key="3">
    <source>
        <dbReference type="EMBL" id="SVE52139.1"/>
    </source>
</evidence>
<dbReference type="Gene3D" id="3.40.50.1220">
    <property type="entry name" value="TPP-binding domain"/>
    <property type="match status" value="1"/>
</dbReference>
<evidence type="ECO:0000256" key="1">
    <source>
        <dbReference type="ARBA" id="ARBA00007812"/>
    </source>
</evidence>
<evidence type="ECO:0000259" key="2">
    <source>
        <dbReference type="Pfam" id="PF02775"/>
    </source>
</evidence>
<dbReference type="InterPro" id="IPR045229">
    <property type="entry name" value="TPP_enz"/>
</dbReference>
<dbReference type="InterPro" id="IPR011766">
    <property type="entry name" value="TPP_enzyme_TPP-bd"/>
</dbReference>
<dbReference type="EMBL" id="UINC01223091">
    <property type="protein sequence ID" value="SVE52139.1"/>
    <property type="molecule type" value="Genomic_DNA"/>
</dbReference>
<dbReference type="PANTHER" id="PTHR18968">
    <property type="entry name" value="THIAMINE PYROPHOSPHATE ENZYMES"/>
    <property type="match status" value="1"/>
</dbReference>
<organism evidence="3">
    <name type="scientific">marine metagenome</name>
    <dbReference type="NCBI Taxonomy" id="408172"/>
    <lineage>
        <taxon>unclassified sequences</taxon>
        <taxon>metagenomes</taxon>
        <taxon>ecological metagenomes</taxon>
    </lineage>
</organism>
<name>A0A383E6B5_9ZZZZ</name>
<dbReference type="GO" id="GO:0005948">
    <property type="term" value="C:acetolactate synthase complex"/>
    <property type="evidence" value="ECO:0007669"/>
    <property type="project" value="TreeGrafter"/>
</dbReference>
<protein>
    <recommendedName>
        <fullName evidence="2">Thiamine pyrophosphate enzyme TPP-binding domain-containing protein</fullName>
    </recommendedName>
</protein>
<dbReference type="GO" id="GO:0050660">
    <property type="term" value="F:flavin adenine dinucleotide binding"/>
    <property type="evidence" value="ECO:0007669"/>
    <property type="project" value="TreeGrafter"/>
</dbReference>
<dbReference type="InterPro" id="IPR029061">
    <property type="entry name" value="THDP-binding"/>
</dbReference>
<dbReference type="GO" id="GO:0009097">
    <property type="term" value="P:isoleucine biosynthetic process"/>
    <property type="evidence" value="ECO:0007669"/>
    <property type="project" value="TreeGrafter"/>
</dbReference>
<dbReference type="SUPFAM" id="SSF52518">
    <property type="entry name" value="Thiamin diphosphate-binding fold (THDP-binding)"/>
    <property type="match status" value="1"/>
</dbReference>